<proteinExistence type="predicted"/>
<dbReference type="InterPro" id="IPR050232">
    <property type="entry name" value="FBL13/AtMIF1-like"/>
</dbReference>
<dbReference type="PANTHER" id="PTHR31900:SF30">
    <property type="entry name" value="SUPERFAMILY PROTEIN, PUTATIVE-RELATED"/>
    <property type="match status" value="1"/>
</dbReference>
<dbReference type="KEGG" id="dzi:111276359"/>
<dbReference type="PANTHER" id="PTHR31900">
    <property type="entry name" value="F-BOX/RNI SUPERFAMILY PROTEIN-RELATED"/>
    <property type="match status" value="1"/>
</dbReference>
<dbReference type="SUPFAM" id="SSF52047">
    <property type="entry name" value="RNI-like"/>
    <property type="match status" value="1"/>
</dbReference>
<organism evidence="2 3">
    <name type="scientific">Durio zibethinus</name>
    <name type="common">Durian</name>
    <dbReference type="NCBI Taxonomy" id="66656"/>
    <lineage>
        <taxon>Eukaryota</taxon>
        <taxon>Viridiplantae</taxon>
        <taxon>Streptophyta</taxon>
        <taxon>Embryophyta</taxon>
        <taxon>Tracheophyta</taxon>
        <taxon>Spermatophyta</taxon>
        <taxon>Magnoliopsida</taxon>
        <taxon>eudicotyledons</taxon>
        <taxon>Gunneridae</taxon>
        <taxon>Pentapetalae</taxon>
        <taxon>rosids</taxon>
        <taxon>malvids</taxon>
        <taxon>Malvales</taxon>
        <taxon>Malvaceae</taxon>
        <taxon>Helicteroideae</taxon>
        <taxon>Durio</taxon>
    </lineage>
</organism>
<dbReference type="OrthoDB" id="650312at2759"/>
<keyword evidence="2" id="KW-1185">Reference proteome</keyword>
<dbReference type="InterPro" id="IPR032675">
    <property type="entry name" value="LRR_dom_sf"/>
</dbReference>
<evidence type="ECO:0000313" key="2">
    <source>
        <dbReference type="Proteomes" id="UP000515121"/>
    </source>
</evidence>
<dbReference type="RefSeq" id="XP_022717836.1">
    <property type="nucleotide sequence ID" value="XM_022862101.1"/>
</dbReference>
<name>A0A6P5WQP4_DURZI</name>
<accession>A0A6P5WQP4</accession>
<feature type="domain" description="F-box/LRR-repeat protein 15/At3g58940/PEG3-like LRR" evidence="1">
    <location>
        <begin position="105"/>
        <end position="221"/>
    </location>
</feature>
<dbReference type="Gene3D" id="3.80.10.10">
    <property type="entry name" value="Ribonuclease Inhibitor"/>
    <property type="match status" value="1"/>
</dbReference>
<dbReference type="GeneID" id="111276359"/>
<sequence>MGSCWETGIIMDASFAMQNAKRLKLGLEPNFEEAVKTSVLSKRWEFLWTSITKLEFTDDFVQSDEKRAEFMNFVERALLLHDSSSINTFSLTCEVPTDGSLPRINSWINAALRHNVQKMMLRLDFEHCHGLFMLPRHLFACESLKELELDFFFDLRLPSFVYFPNLKILTLSRVFFMDDNSVQQLFSSCPKLEKLDLFLCEWSSVKAVHVSAPVLEHLEIYEVAADLDTEPDCQFMIAGPRLKFFHYTGELKNDYCIFDSPLLVDAHVDVDLRLFHMNTGGQRQAAYRAHKLLRGLANVKDLHVSPRTLNVLLVAEELVACLPLFHNLNHLEVSGGTLNFASGTLLKILQNSPHLESIYFAMGIRLSALSVRDGWRLDPVPPCFLTHLKTLKV</sequence>
<dbReference type="AlphaFoldDB" id="A0A6P5WQP4"/>
<evidence type="ECO:0000259" key="1">
    <source>
        <dbReference type="Pfam" id="PF24758"/>
    </source>
</evidence>
<dbReference type="InterPro" id="IPR055411">
    <property type="entry name" value="LRR_FXL15/At3g58940/PEG3-like"/>
</dbReference>
<dbReference type="Pfam" id="PF24758">
    <property type="entry name" value="LRR_At5g56370"/>
    <property type="match status" value="1"/>
</dbReference>
<protein>
    <submittedName>
        <fullName evidence="3">F-box/LRR-repeat protein At4g14103-like</fullName>
    </submittedName>
</protein>
<reference evidence="3" key="1">
    <citation type="submission" date="2025-08" db="UniProtKB">
        <authorList>
            <consortium name="RefSeq"/>
        </authorList>
    </citation>
    <scope>IDENTIFICATION</scope>
    <source>
        <tissue evidence="3">Fruit stalk</tissue>
    </source>
</reference>
<gene>
    <name evidence="3" type="primary">LOC111276359</name>
</gene>
<evidence type="ECO:0000313" key="3">
    <source>
        <dbReference type="RefSeq" id="XP_022717836.1"/>
    </source>
</evidence>
<dbReference type="Proteomes" id="UP000515121">
    <property type="component" value="Unplaced"/>
</dbReference>